<evidence type="ECO:0000256" key="1">
    <source>
        <dbReference type="SAM" id="SignalP"/>
    </source>
</evidence>
<accession>A0A1I6A2S9</accession>
<organism evidence="2 3">
    <name type="scientific">Halopseudomonas formosensis</name>
    <dbReference type="NCBI Taxonomy" id="1002526"/>
    <lineage>
        <taxon>Bacteria</taxon>
        <taxon>Pseudomonadati</taxon>
        <taxon>Pseudomonadota</taxon>
        <taxon>Gammaproteobacteria</taxon>
        <taxon>Pseudomonadales</taxon>
        <taxon>Pseudomonadaceae</taxon>
        <taxon>Halopseudomonas</taxon>
    </lineage>
</organism>
<feature type="signal peptide" evidence="1">
    <location>
        <begin position="1"/>
        <end position="22"/>
    </location>
</feature>
<dbReference type="Proteomes" id="UP000242815">
    <property type="component" value="Unassembled WGS sequence"/>
</dbReference>
<evidence type="ECO:0000313" key="3">
    <source>
        <dbReference type="Proteomes" id="UP000242815"/>
    </source>
</evidence>
<dbReference type="AlphaFoldDB" id="A0A1I6A2S9"/>
<dbReference type="RefSeq" id="WP_143084136.1">
    <property type="nucleotide sequence ID" value="NZ_FOYD01000001.1"/>
</dbReference>
<dbReference type="EMBL" id="FOYD01000001">
    <property type="protein sequence ID" value="SFQ63009.1"/>
    <property type="molecule type" value="Genomic_DNA"/>
</dbReference>
<sequence>MIRTMTRSLALAGCLLTLPTQAALPDNVLLQREAMRSLTLMLQAQGEGMHARQRQALQDSISQLQLTGPAATHGYPQAIMSTLDSHDAGQQPSAGQMDALYRQLLAVIEALHQPDADAPYLSVLLTEYLTLRYAFASYIGLPASAELGSHYYQTDYSELLERLDDQLTRLLAANQDNSLSARWAMLHHALSDMHEGWTRTRSGKSFAPIVVILNGRALSDQLSTLLPAAHPAP</sequence>
<evidence type="ECO:0000313" key="2">
    <source>
        <dbReference type="EMBL" id="SFQ63009.1"/>
    </source>
</evidence>
<gene>
    <name evidence="2" type="ORF">SAMN05216578_101527</name>
</gene>
<protein>
    <submittedName>
        <fullName evidence="2">Uncharacterized protein</fullName>
    </submittedName>
</protein>
<dbReference type="OrthoDB" id="9847625at2"/>
<reference evidence="2 3" key="1">
    <citation type="submission" date="2016-10" db="EMBL/GenBank/DDBJ databases">
        <authorList>
            <person name="de Groot N.N."/>
        </authorList>
    </citation>
    <scope>NUCLEOTIDE SEQUENCE [LARGE SCALE GENOMIC DNA]</scope>
    <source>
        <strain evidence="2 3">JCM 18415</strain>
    </source>
</reference>
<name>A0A1I6A2S9_9GAMM</name>
<feature type="chain" id="PRO_5017438572" evidence="1">
    <location>
        <begin position="23"/>
        <end position="233"/>
    </location>
</feature>
<dbReference type="STRING" id="1002526.SAMN05216578_101527"/>
<keyword evidence="1" id="KW-0732">Signal</keyword>
<proteinExistence type="predicted"/>